<organism evidence="9 10">
    <name type="scientific">Paramuricea clavata</name>
    <name type="common">Red gorgonian</name>
    <name type="synonym">Violescent sea-whip</name>
    <dbReference type="NCBI Taxonomy" id="317549"/>
    <lineage>
        <taxon>Eukaryota</taxon>
        <taxon>Metazoa</taxon>
        <taxon>Cnidaria</taxon>
        <taxon>Anthozoa</taxon>
        <taxon>Octocorallia</taxon>
        <taxon>Malacalcyonacea</taxon>
        <taxon>Plexauridae</taxon>
        <taxon>Paramuricea</taxon>
    </lineage>
</organism>
<keyword evidence="2" id="KW-0548">Nucleotidyltransferase</keyword>
<reference evidence="9" key="1">
    <citation type="submission" date="2020-04" db="EMBL/GenBank/DDBJ databases">
        <authorList>
            <person name="Alioto T."/>
            <person name="Alioto T."/>
            <person name="Gomez Garrido J."/>
        </authorList>
    </citation>
    <scope>NUCLEOTIDE SEQUENCE</scope>
    <source>
        <strain evidence="9">A484AB</strain>
    </source>
</reference>
<dbReference type="PANTHER" id="PTHR34072:SF47">
    <property type="entry name" value="RIBONUCLEASE H"/>
    <property type="match status" value="1"/>
</dbReference>
<evidence type="ECO:0000256" key="4">
    <source>
        <dbReference type="ARBA" id="ARBA00022759"/>
    </source>
</evidence>
<name>A0A6S7GJQ6_PARCT</name>
<dbReference type="InterPro" id="IPR043502">
    <property type="entry name" value="DNA/RNA_pol_sf"/>
</dbReference>
<dbReference type="GO" id="GO:0006508">
    <property type="term" value="P:proteolysis"/>
    <property type="evidence" value="ECO:0007669"/>
    <property type="project" value="InterPro"/>
</dbReference>
<dbReference type="GO" id="GO:0004190">
    <property type="term" value="F:aspartic-type endopeptidase activity"/>
    <property type="evidence" value="ECO:0007669"/>
    <property type="project" value="InterPro"/>
</dbReference>
<dbReference type="PROSITE" id="PS50175">
    <property type="entry name" value="ASP_PROT_RETROV"/>
    <property type="match status" value="1"/>
</dbReference>
<evidence type="ECO:0000256" key="3">
    <source>
        <dbReference type="ARBA" id="ARBA00022722"/>
    </source>
</evidence>
<dbReference type="SUPFAM" id="SSF56672">
    <property type="entry name" value="DNA/RNA polymerases"/>
    <property type="match status" value="1"/>
</dbReference>
<dbReference type="Pfam" id="PF17917">
    <property type="entry name" value="RT_RNaseH"/>
    <property type="match status" value="1"/>
</dbReference>
<keyword evidence="10" id="KW-1185">Reference proteome</keyword>
<feature type="domain" description="Peptidase A2" evidence="8">
    <location>
        <begin position="342"/>
        <end position="432"/>
    </location>
</feature>
<evidence type="ECO:0000256" key="2">
    <source>
        <dbReference type="ARBA" id="ARBA00022695"/>
    </source>
</evidence>
<proteinExistence type="predicted"/>
<comment type="caution">
    <text evidence="9">The sequence shown here is derived from an EMBL/GenBank/DDBJ whole genome shotgun (WGS) entry which is preliminary data.</text>
</comment>
<dbReference type="Gene3D" id="3.10.20.370">
    <property type="match status" value="1"/>
</dbReference>
<dbReference type="GO" id="GO:0004519">
    <property type="term" value="F:endonuclease activity"/>
    <property type="evidence" value="ECO:0007669"/>
    <property type="project" value="UniProtKB-KW"/>
</dbReference>
<feature type="non-terminal residue" evidence="9">
    <location>
        <position position="1"/>
    </location>
</feature>
<evidence type="ECO:0000256" key="1">
    <source>
        <dbReference type="ARBA" id="ARBA00022679"/>
    </source>
</evidence>
<evidence type="ECO:0000313" key="9">
    <source>
        <dbReference type="EMBL" id="CAB3991865.1"/>
    </source>
</evidence>
<feature type="compositionally biased region" description="Basic and acidic residues" evidence="7">
    <location>
        <begin position="746"/>
        <end position="766"/>
    </location>
</feature>
<accession>A0A6S7GJQ6</accession>
<dbReference type="FunFam" id="3.10.20.370:FF:000001">
    <property type="entry name" value="Retrovirus-related Pol polyprotein from transposon 17.6-like protein"/>
    <property type="match status" value="1"/>
</dbReference>
<dbReference type="Proteomes" id="UP001152795">
    <property type="component" value="Unassembled WGS sequence"/>
</dbReference>
<keyword evidence="3" id="KW-0540">Nuclease</keyword>
<feature type="region of interest" description="Disordered" evidence="7">
    <location>
        <begin position="76"/>
        <end position="98"/>
    </location>
</feature>
<evidence type="ECO:0000256" key="7">
    <source>
        <dbReference type="SAM" id="MobiDB-lite"/>
    </source>
</evidence>
<feature type="region of interest" description="Disordered" evidence="7">
    <location>
        <begin position="714"/>
        <end position="786"/>
    </location>
</feature>
<evidence type="ECO:0000256" key="5">
    <source>
        <dbReference type="ARBA" id="ARBA00022801"/>
    </source>
</evidence>
<gene>
    <name evidence="9" type="ORF">PACLA_8A066366</name>
</gene>
<dbReference type="PANTHER" id="PTHR34072">
    <property type="entry name" value="ENZYMATIC POLYPROTEIN-RELATED"/>
    <property type="match status" value="1"/>
</dbReference>
<dbReference type="InterPro" id="IPR001995">
    <property type="entry name" value="Peptidase_A2_cat"/>
</dbReference>
<evidence type="ECO:0000259" key="8">
    <source>
        <dbReference type="PROSITE" id="PS50175"/>
    </source>
</evidence>
<dbReference type="OrthoDB" id="3174329at2759"/>
<dbReference type="EMBL" id="CACRXK020001931">
    <property type="protein sequence ID" value="CAB3991865.1"/>
    <property type="molecule type" value="Genomic_DNA"/>
</dbReference>
<sequence>MAEELQVEMQTTVCQAPEETLQAMAKDFKLDISEQRKSTIVCMIFNHIDKELVDKNEEQRMLFLTEFRSRYFKSTEPKEKDVSESVPPVKQNAGQSQSTLQGMLESTSVFRRQFKIVGQIGQPNEKDKLSFTSLIRQIDTGVKQGYTEQEIVDGVIRAINGGMVLRSYVETYKDLSLERLRKILRNHYDVKSATELYQSLASICQGSKETPQEFLMRALDLRQKILFSSTQDQSEDTLVYENDHIQKLFLRTVKTGLQDENVRVRVRGYLSDEELILQVNNAVSTENERVSQVAEKAESQDKILKTLEALKVEVAQVKRGCLSGARSSRKKKDTGMIIGTISTVLWDTGAQVSIVSKEMMEKHFPKNVIKNISELINGELDLTAANGTRIAYSGWTEIEVRLISSKEKDPSVMVPFLVTNDSLEYPILGYNVIEELIKPMNTSDIQSAHIATVQASFQGFDEKVLLELVRLIQTARENELCTIKSPKKDFVIPAKKTFKVNCRANTGPVEETTLVLFEPDELTPWPDGDYQKPYIVHTDASKDGLGAVLYQEQEETMRVIAYASRSLTNAEKNYHLHAGKLEFLALKWAITDHFRLRWIGELADFKFNIRYRPGKLNGDADALSRMPMNIDDYMKTCSEEVNRDAFQATVCGAKITRADPRPLQTSSITTLSCAMASLRGYTTTKKVVHAFNSLILNVKKWRESMSEAYQLASEKAEKNATSGKVQYDKKAKSTSLQPGDLAGRSSVKEEKEDVVSSRVENADMRTRKSNGKRGHADADMRTRKSV</sequence>
<evidence type="ECO:0000256" key="6">
    <source>
        <dbReference type="ARBA" id="ARBA00022918"/>
    </source>
</evidence>
<protein>
    <submittedName>
        <fullName evidence="9">Retrovirus-related Pol poly</fullName>
    </submittedName>
</protein>
<dbReference type="InterPro" id="IPR041373">
    <property type="entry name" value="RT_RNaseH"/>
</dbReference>
<keyword evidence="5" id="KW-0378">Hydrolase</keyword>
<dbReference type="CDD" id="cd09274">
    <property type="entry name" value="RNase_HI_RT_Ty3"/>
    <property type="match status" value="1"/>
</dbReference>
<dbReference type="AlphaFoldDB" id="A0A6S7GJQ6"/>
<keyword evidence="4" id="KW-0255">Endonuclease</keyword>
<evidence type="ECO:0000313" key="10">
    <source>
        <dbReference type="Proteomes" id="UP001152795"/>
    </source>
</evidence>
<keyword evidence="1" id="KW-0808">Transferase</keyword>
<dbReference type="GO" id="GO:0003964">
    <property type="term" value="F:RNA-directed DNA polymerase activity"/>
    <property type="evidence" value="ECO:0007669"/>
    <property type="project" value="UniProtKB-KW"/>
</dbReference>
<feature type="compositionally biased region" description="Basic and acidic residues" evidence="7">
    <location>
        <begin position="774"/>
        <end position="786"/>
    </location>
</feature>
<keyword evidence="6" id="KW-0695">RNA-directed DNA polymerase</keyword>